<dbReference type="InterPro" id="IPR008969">
    <property type="entry name" value="CarboxyPept-like_regulatory"/>
</dbReference>
<organism evidence="3">
    <name type="scientific">gut metagenome</name>
    <dbReference type="NCBI Taxonomy" id="749906"/>
    <lineage>
        <taxon>unclassified sequences</taxon>
        <taxon>metagenomes</taxon>
        <taxon>organismal metagenomes</taxon>
    </lineage>
</organism>
<dbReference type="SUPFAM" id="SSF49464">
    <property type="entry name" value="Carboxypeptidase regulatory domain-like"/>
    <property type="match status" value="1"/>
</dbReference>
<feature type="domain" description="TonB-dependent receptor plug" evidence="2">
    <location>
        <begin position="115"/>
        <end position="220"/>
    </location>
</feature>
<keyword evidence="1" id="KW-0732">Signal</keyword>
<dbReference type="InterPro" id="IPR037066">
    <property type="entry name" value="Plug_dom_sf"/>
</dbReference>
<dbReference type="AlphaFoldDB" id="J9FXG3"/>
<reference evidence="3" key="1">
    <citation type="journal article" date="2012" name="PLoS ONE">
        <title>Gene sets for utilization of primary and secondary nutrition supplies in the distal gut of endangered iberian lynx.</title>
        <authorList>
            <person name="Alcaide M."/>
            <person name="Messina E."/>
            <person name="Richter M."/>
            <person name="Bargiela R."/>
            <person name="Peplies J."/>
            <person name="Huws S.A."/>
            <person name="Newbold C.J."/>
            <person name="Golyshin P.N."/>
            <person name="Simon M.A."/>
            <person name="Lopez G."/>
            <person name="Yakimov M.M."/>
            <person name="Ferrer M."/>
        </authorList>
    </citation>
    <scope>NUCLEOTIDE SEQUENCE</scope>
</reference>
<dbReference type="Pfam" id="PF07715">
    <property type="entry name" value="Plug"/>
    <property type="match status" value="1"/>
</dbReference>
<keyword evidence="3" id="KW-0675">Receptor</keyword>
<dbReference type="Pfam" id="PF13715">
    <property type="entry name" value="CarbopepD_reg_2"/>
    <property type="match status" value="1"/>
</dbReference>
<dbReference type="PANTHER" id="PTHR30069:SF29">
    <property type="entry name" value="HEMOGLOBIN AND HEMOGLOBIN-HAPTOGLOBIN-BINDING PROTEIN 1-RELATED"/>
    <property type="match status" value="1"/>
</dbReference>
<dbReference type="Gene3D" id="2.60.40.1120">
    <property type="entry name" value="Carboxypeptidase-like, regulatory domain"/>
    <property type="match status" value="1"/>
</dbReference>
<dbReference type="InterPro" id="IPR039426">
    <property type="entry name" value="TonB-dep_rcpt-like"/>
</dbReference>
<gene>
    <name evidence="3" type="ORF">EVA_12650</name>
</gene>
<proteinExistence type="predicted"/>
<dbReference type="PROSITE" id="PS52016">
    <property type="entry name" value="TONB_DEPENDENT_REC_3"/>
    <property type="match status" value="1"/>
</dbReference>
<dbReference type="GO" id="GO:0009279">
    <property type="term" value="C:cell outer membrane"/>
    <property type="evidence" value="ECO:0007669"/>
    <property type="project" value="TreeGrafter"/>
</dbReference>
<feature type="non-terminal residue" evidence="3">
    <location>
        <position position="287"/>
    </location>
</feature>
<accession>J9FXG3</accession>
<evidence type="ECO:0000259" key="2">
    <source>
        <dbReference type="Pfam" id="PF07715"/>
    </source>
</evidence>
<dbReference type="GO" id="GO:0015344">
    <property type="term" value="F:siderophore uptake transmembrane transporter activity"/>
    <property type="evidence" value="ECO:0007669"/>
    <property type="project" value="TreeGrafter"/>
</dbReference>
<dbReference type="GO" id="GO:0044718">
    <property type="term" value="P:siderophore transmembrane transport"/>
    <property type="evidence" value="ECO:0007669"/>
    <property type="project" value="TreeGrafter"/>
</dbReference>
<name>J9FXG3_9ZZZZ</name>
<sequence length="287" mass="31117">MEDMKRTLLSALFLLLCTIVWSQSLTIQGNVTGKNDGYPIIGATVVETRMPTNGTITDVDGNFKLTVQQDAEVTISYIGYQSVTLKAQPQVNVILEEESELLQEVVVTGYTVQRKADLTGAVSVVSMDDLAKQNENNPMKALQGRVPGMNITANGNPSGNATIRIRGVGTLNNNDPLYIIDGVPTKAGMHELNGNDIETIQVLKDAASASIYGSRAANGVIIITTKKGKEGRIKIDFDASVAASMYTNKIDVLNTEEFGRVMWQAYVNDGNDPNTNGLGYKFNWGYD</sequence>
<evidence type="ECO:0000313" key="3">
    <source>
        <dbReference type="EMBL" id="EJW99243.1"/>
    </source>
</evidence>
<dbReference type="Gene3D" id="2.170.130.10">
    <property type="entry name" value="TonB-dependent receptor, plug domain"/>
    <property type="match status" value="1"/>
</dbReference>
<dbReference type="EMBL" id="AMCI01003899">
    <property type="protein sequence ID" value="EJW99243.1"/>
    <property type="molecule type" value="Genomic_DNA"/>
</dbReference>
<dbReference type="InterPro" id="IPR023997">
    <property type="entry name" value="TonB-dep_OMP_SusC/RagA_CS"/>
</dbReference>
<dbReference type="PANTHER" id="PTHR30069">
    <property type="entry name" value="TONB-DEPENDENT OUTER MEMBRANE RECEPTOR"/>
    <property type="match status" value="1"/>
</dbReference>
<evidence type="ECO:0000256" key="1">
    <source>
        <dbReference type="ARBA" id="ARBA00022729"/>
    </source>
</evidence>
<dbReference type="SUPFAM" id="SSF56935">
    <property type="entry name" value="Porins"/>
    <property type="match status" value="1"/>
</dbReference>
<protein>
    <submittedName>
        <fullName evidence="3">Secreted protein containing TonB-dependent receptor, plug domain protein</fullName>
    </submittedName>
</protein>
<dbReference type="NCBIfam" id="TIGR04057">
    <property type="entry name" value="SusC_RagA_signa"/>
    <property type="match status" value="1"/>
</dbReference>
<comment type="caution">
    <text evidence="3">The sequence shown here is derived from an EMBL/GenBank/DDBJ whole genome shotgun (WGS) entry which is preliminary data.</text>
</comment>
<dbReference type="InterPro" id="IPR012910">
    <property type="entry name" value="Plug_dom"/>
</dbReference>